<evidence type="ECO:0000313" key="1">
    <source>
        <dbReference type="EMBL" id="VEJ50200.1"/>
    </source>
</evidence>
<sequence length="68" mass="7865">MSELLEFFQTENAGDVAETLDFWLYECSIDEAPDADEVAVWCEILEKRGGKFVKLADMCRQWLKEETA</sequence>
<keyword evidence="1" id="KW-0223">Dioxygenase</keyword>
<evidence type="ECO:0000313" key="2">
    <source>
        <dbReference type="Proteomes" id="UP000272771"/>
    </source>
</evidence>
<keyword evidence="2" id="KW-1185">Reference proteome</keyword>
<dbReference type="KEGG" id="nwe:SAMEA3174300_1193"/>
<accession>A0A3S4ZBV3</accession>
<dbReference type="Proteomes" id="UP000272771">
    <property type="component" value="Chromosome"/>
</dbReference>
<proteinExistence type="predicted"/>
<dbReference type="AlphaFoldDB" id="A0A3S4ZBV3"/>
<keyword evidence="1" id="KW-0560">Oxidoreductase</keyword>
<protein>
    <submittedName>
        <fullName evidence="1">Ring dioxygenase subunit beta</fullName>
    </submittedName>
</protein>
<dbReference type="STRING" id="28091.SAMEA3174300_01193"/>
<gene>
    <name evidence="1" type="ORF">NCTC12742_00570</name>
</gene>
<dbReference type="GO" id="GO:0051213">
    <property type="term" value="F:dioxygenase activity"/>
    <property type="evidence" value="ECO:0007669"/>
    <property type="project" value="UniProtKB-KW"/>
</dbReference>
<dbReference type="EMBL" id="LR134533">
    <property type="protein sequence ID" value="VEJ50200.1"/>
    <property type="molecule type" value="Genomic_DNA"/>
</dbReference>
<reference evidence="1 2" key="1">
    <citation type="submission" date="2018-12" db="EMBL/GenBank/DDBJ databases">
        <authorList>
            <consortium name="Pathogen Informatics"/>
        </authorList>
    </citation>
    <scope>NUCLEOTIDE SEQUENCE [LARGE SCALE GENOMIC DNA]</scope>
    <source>
        <strain evidence="1 2">NCTC12742</strain>
    </source>
</reference>
<dbReference type="RefSeq" id="WP_004282861.1">
    <property type="nucleotide sequence ID" value="NZ_CAUJRG010000004.1"/>
</dbReference>
<dbReference type="OrthoDB" id="8605522at2"/>
<name>A0A3S4ZBV3_9NEIS</name>
<organism evidence="1 2">
    <name type="scientific">Neisseria weaveri</name>
    <dbReference type="NCBI Taxonomy" id="28091"/>
    <lineage>
        <taxon>Bacteria</taxon>
        <taxon>Pseudomonadati</taxon>
        <taxon>Pseudomonadota</taxon>
        <taxon>Betaproteobacteria</taxon>
        <taxon>Neisseriales</taxon>
        <taxon>Neisseriaceae</taxon>
        <taxon>Neisseria</taxon>
    </lineage>
</organism>